<evidence type="ECO:0000256" key="3">
    <source>
        <dbReference type="SAM" id="Phobius"/>
    </source>
</evidence>
<keyword evidence="3" id="KW-0472">Membrane</keyword>
<evidence type="ECO:0000259" key="4">
    <source>
        <dbReference type="Pfam" id="PF03816"/>
    </source>
</evidence>
<organism evidence="6 7">
    <name type="scientific">Actinacidiphila acidipaludis</name>
    <dbReference type="NCBI Taxonomy" id="2873382"/>
    <lineage>
        <taxon>Bacteria</taxon>
        <taxon>Bacillati</taxon>
        <taxon>Actinomycetota</taxon>
        <taxon>Actinomycetes</taxon>
        <taxon>Kitasatosporales</taxon>
        <taxon>Streptomycetaceae</taxon>
        <taxon>Actinacidiphila</taxon>
    </lineage>
</organism>
<dbReference type="InterPro" id="IPR004474">
    <property type="entry name" value="LytR_CpsA_psr"/>
</dbReference>
<feature type="domain" description="Cell envelope-related transcriptional attenuator" evidence="4">
    <location>
        <begin position="201"/>
        <end position="365"/>
    </location>
</feature>
<sequence length="586" mass="58046">MDTQGPEAVDPADQWVLDPVTGEYQLRMDPPAPAPERYPATPGSGGHADGTAASSSPQAAFAEAPFAEAPFTEQPFTGGPAAGPAPATSGSGAAPAPGGRAAARRGGRRAAPNSGRRKPKTRASGSRGVVLGAGALGLALVVGGVGFAVAQRGSGGSGVHTVDVGQAAAATLSTSGPLNVLLIGTTGQGTAGQSGGAAGQADSAVLLHLSADRGNATALTIPGDLVTAIPDCPVGPQTGTAKVVPATPVKGASPTFRQSMGVDGRGAACTMRLVDLLTGVKVDHVVLADAAAVQQLTTAAGGVQVCLKDPLSDPAAHLDLPAGQHRLTAAQAPAFLTTRSAPPGNSAVDRARLQQAYLAALLRQSRAGGAAAKALPDAAARSLTVDPALGSTRALGELAAEIGKVDLRHITFATVPVASGSSGGAVTLDAPAAKQVFSLISRDISLSAPPAAPDPRLTGPKATPHNTRVTVLNGTGSFGASQDVLLWLQNDKGVNRSANGGDARATLATTRLDYAPNQADQARSLAAIMGLPASALHEGAKNVPALTYMTLTLGKDYTAPGTPIALPSTPPRNLALTTADSTACVG</sequence>
<reference evidence="6 7" key="1">
    <citation type="submission" date="2021-08" db="EMBL/GenBank/DDBJ databases">
        <title>WGS of actinomycetes from Thailand.</title>
        <authorList>
            <person name="Thawai C."/>
        </authorList>
    </citation>
    <scope>NUCLEOTIDE SEQUENCE [LARGE SCALE GENOMIC DNA]</scope>
    <source>
        <strain evidence="6 7">PLK6-54</strain>
    </source>
</reference>
<dbReference type="InterPro" id="IPR050922">
    <property type="entry name" value="LytR/CpsA/Psr_CW_biosynth"/>
</dbReference>
<evidence type="ECO:0000313" key="6">
    <source>
        <dbReference type="EMBL" id="MBY8876916.1"/>
    </source>
</evidence>
<keyword evidence="3" id="KW-1133">Transmembrane helix</keyword>
<dbReference type="EMBL" id="JAINZZ010000003">
    <property type="protein sequence ID" value="MBY8876916.1"/>
    <property type="molecule type" value="Genomic_DNA"/>
</dbReference>
<feature type="region of interest" description="Disordered" evidence="2">
    <location>
        <begin position="1"/>
        <end position="126"/>
    </location>
</feature>
<dbReference type="Gene3D" id="3.40.630.190">
    <property type="entry name" value="LCP protein"/>
    <property type="match status" value="1"/>
</dbReference>
<feature type="compositionally biased region" description="Low complexity" evidence="2">
    <location>
        <begin position="51"/>
        <end position="101"/>
    </location>
</feature>
<dbReference type="InterPro" id="IPR027381">
    <property type="entry name" value="LytR/CpsA/Psr_C"/>
</dbReference>
<protein>
    <submittedName>
        <fullName evidence="6">LCP family protein</fullName>
    </submittedName>
</protein>
<dbReference type="Pfam" id="PF03816">
    <property type="entry name" value="LytR_cpsA_psr"/>
    <property type="match status" value="1"/>
</dbReference>
<dbReference type="Proteomes" id="UP000778578">
    <property type="component" value="Unassembled WGS sequence"/>
</dbReference>
<feature type="transmembrane region" description="Helical" evidence="3">
    <location>
        <begin position="128"/>
        <end position="150"/>
    </location>
</feature>
<evidence type="ECO:0000259" key="5">
    <source>
        <dbReference type="Pfam" id="PF13399"/>
    </source>
</evidence>
<dbReference type="RefSeq" id="WP_222960818.1">
    <property type="nucleotide sequence ID" value="NZ_JAINZZ010000003.1"/>
</dbReference>
<dbReference type="Pfam" id="PF13399">
    <property type="entry name" value="LytR_C"/>
    <property type="match status" value="1"/>
</dbReference>
<dbReference type="PANTHER" id="PTHR33392:SF6">
    <property type="entry name" value="POLYISOPRENYL-TEICHOIC ACID--PEPTIDOGLYCAN TEICHOIC ACID TRANSFERASE TAGU"/>
    <property type="match status" value="1"/>
</dbReference>
<evidence type="ECO:0000256" key="2">
    <source>
        <dbReference type="SAM" id="MobiDB-lite"/>
    </source>
</evidence>
<dbReference type="NCBIfam" id="TIGR00350">
    <property type="entry name" value="lytR_cpsA_psr"/>
    <property type="match status" value="1"/>
</dbReference>
<accession>A0ABS7Q210</accession>
<dbReference type="PANTHER" id="PTHR33392">
    <property type="entry name" value="POLYISOPRENYL-TEICHOIC ACID--PEPTIDOGLYCAN TEICHOIC ACID TRANSFERASE TAGU"/>
    <property type="match status" value="1"/>
</dbReference>
<keyword evidence="3" id="KW-0812">Transmembrane</keyword>
<comment type="similarity">
    <text evidence="1">Belongs to the LytR/CpsA/Psr (LCP) family.</text>
</comment>
<proteinExistence type="inferred from homology"/>
<comment type="caution">
    <text evidence="6">The sequence shown here is derived from an EMBL/GenBank/DDBJ whole genome shotgun (WGS) entry which is preliminary data.</text>
</comment>
<name>A0ABS7Q210_9ACTN</name>
<keyword evidence="7" id="KW-1185">Reference proteome</keyword>
<feature type="domain" description="LytR/CpsA/Psr regulator C-terminal" evidence="5">
    <location>
        <begin position="467"/>
        <end position="557"/>
    </location>
</feature>
<gene>
    <name evidence="6" type="ORF">K7862_04580</name>
</gene>
<evidence type="ECO:0000313" key="7">
    <source>
        <dbReference type="Proteomes" id="UP000778578"/>
    </source>
</evidence>
<evidence type="ECO:0000256" key="1">
    <source>
        <dbReference type="ARBA" id="ARBA00006068"/>
    </source>
</evidence>